<dbReference type="InterPro" id="IPR008966">
    <property type="entry name" value="Adhesion_dom_sf"/>
</dbReference>
<dbReference type="GO" id="GO:0007155">
    <property type="term" value="P:cell adhesion"/>
    <property type="evidence" value="ECO:0007669"/>
    <property type="project" value="InterPro"/>
</dbReference>
<organism evidence="1 2">
    <name type="scientific">Burkholderia ubonensis</name>
    <dbReference type="NCBI Taxonomy" id="101571"/>
    <lineage>
        <taxon>Bacteria</taxon>
        <taxon>Pseudomonadati</taxon>
        <taxon>Pseudomonadota</taxon>
        <taxon>Betaproteobacteria</taxon>
        <taxon>Burkholderiales</taxon>
        <taxon>Burkholderiaceae</taxon>
        <taxon>Burkholderia</taxon>
        <taxon>Burkholderia cepacia complex</taxon>
    </lineage>
</organism>
<reference evidence="1 2" key="1">
    <citation type="submission" date="2015-11" db="EMBL/GenBank/DDBJ databases">
        <title>Expanding the genomic diversity of Burkholderia species for the development of highly accurate diagnostics.</title>
        <authorList>
            <person name="Sahl J."/>
            <person name="Keim P."/>
            <person name="Wagner D."/>
        </authorList>
    </citation>
    <scope>NUCLEOTIDE SEQUENCE [LARGE SCALE GENOMIC DNA]</scope>
    <source>
        <strain evidence="1 2">MSMB782WGS</strain>
    </source>
</reference>
<gene>
    <name evidence="1" type="ORF">WM16_30275</name>
</gene>
<evidence type="ECO:0008006" key="3">
    <source>
        <dbReference type="Google" id="ProtNLM"/>
    </source>
</evidence>
<proteinExistence type="predicted"/>
<sequence length="62" mass="6680">MTNTQGVALPFSKAKAMPMTWTSSGVNSEFYHFAGKARYIASGGEIKAGKADATLTYVLQYN</sequence>
<comment type="caution">
    <text evidence="1">The sequence shown here is derived from an EMBL/GenBank/DDBJ whole genome shotgun (WGS) entry which is preliminary data.</text>
</comment>
<evidence type="ECO:0000313" key="1">
    <source>
        <dbReference type="EMBL" id="KWK85754.1"/>
    </source>
</evidence>
<protein>
    <recommendedName>
        <fullName evidence="3">Fimbrial-type adhesion domain-containing protein</fullName>
    </recommendedName>
</protein>
<dbReference type="InterPro" id="IPR036937">
    <property type="entry name" value="Adhesion_dom_fimbrial_sf"/>
</dbReference>
<dbReference type="SUPFAM" id="SSF49401">
    <property type="entry name" value="Bacterial adhesins"/>
    <property type="match status" value="1"/>
</dbReference>
<dbReference type="EMBL" id="LPLU01000009">
    <property type="protein sequence ID" value="KWK85754.1"/>
    <property type="molecule type" value="Genomic_DNA"/>
</dbReference>
<dbReference type="AlphaFoldDB" id="A0A108D3N2"/>
<accession>A0A108D3N2</accession>
<evidence type="ECO:0000313" key="2">
    <source>
        <dbReference type="Proteomes" id="UP000065504"/>
    </source>
</evidence>
<dbReference type="Proteomes" id="UP000065504">
    <property type="component" value="Unassembled WGS sequence"/>
</dbReference>
<name>A0A108D3N2_9BURK</name>
<dbReference type="GO" id="GO:0009289">
    <property type="term" value="C:pilus"/>
    <property type="evidence" value="ECO:0007669"/>
    <property type="project" value="InterPro"/>
</dbReference>
<dbReference type="Gene3D" id="2.60.40.1090">
    <property type="entry name" value="Fimbrial-type adhesion domain"/>
    <property type="match status" value="1"/>
</dbReference>